<keyword evidence="2" id="KW-1185">Reference proteome</keyword>
<proteinExistence type="predicted"/>
<reference evidence="2" key="1">
    <citation type="journal article" date="2019" name="Int. J. Syst. Evol. Microbiol.">
        <title>The Global Catalogue of Microorganisms (GCM) 10K type strain sequencing project: providing services to taxonomists for standard genome sequencing and annotation.</title>
        <authorList>
            <consortium name="The Broad Institute Genomics Platform"/>
            <consortium name="The Broad Institute Genome Sequencing Center for Infectious Disease"/>
            <person name="Wu L."/>
            <person name="Ma J."/>
        </authorList>
    </citation>
    <scope>NUCLEOTIDE SEQUENCE [LARGE SCALE GENOMIC DNA]</scope>
    <source>
        <strain evidence="2">CGMCC 1.15197</strain>
    </source>
</reference>
<dbReference type="EMBL" id="BMHT01000012">
    <property type="protein sequence ID" value="GGF27578.1"/>
    <property type="molecule type" value="Genomic_DNA"/>
</dbReference>
<evidence type="ECO:0000313" key="1">
    <source>
        <dbReference type="EMBL" id="GGF27578.1"/>
    </source>
</evidence>
<accession>A0ABQ1UVF8</accession>
<dbReference type="Proteomes" id="UP000632273">
    <property type="component" value="Unassembled WGS sequence"/>
</dbReference>
<sequence>MLVLVEKLRGMNDFVHERGLAVVNVGNDGYIPNVLHTKSFAGAKVRNKGGKTRVNQLLRLGNHKSSIGAPTEQKLHCVC</sequence>
<name>A0ABQ1UVF8_9BACT</name>
<comment type="caution">
    <text evidence="1">The sequence shown here is derived from an EMBL/GenBank/DDBJ whole genome shotgun (WGS) entry which is preliminary data.</text>
</comment>
<protein>
    <submittedName>
        <fullName evidence="1">Uncharacterized protein</fullName>
    </submittedName>
</protein>
<evidence type="ECO:0000313" key="2">
    <source>
        <dbReference type="Proteomes" id="UP000632273"/>
    </source>
</evidence>
<gene>
    <name evidence="1" type="ORF">GCM10011383_44080</name>
</gene>
<organism evidence="1 2">
    <name type="scientific">Hymenobacter cavernae</name>
    <dbReference type="NCBI Taxonomy" id="2044852"/>
    <lineage>
        <taxon>Bacteria</taxon>
        <taxon>Pseudomonadati</taxon>
        <taxon>Bacteroidota</taxon>
        <taxon>Cytophagia</taxon>
        <taxon>Cytophagales</taxon>
        <taxon>Hymenobacteraceae</taxon>
        <taxon>Hymenobacter</taxon>
    </lineage>
</organism>